<protein>
    <submittedName>
        <fullName evidence="2">Putative membrane protein</fullName>
    </submittedName>
</protein>
<reference evidence="2 3" key="1">
    <citation type="submission" date="2016-09" db="EMBL/GenBank/DDBJ databases">
        <authorList>
            <person name="Capua I."/>
            <person name="De Benedictis P."/>
            <person name="Joannis T."/>
            <person name="Lombin L.H."/>
            <person name="Cattoli G."/>
        </authorList>
    </citation>
    <scope>NUCLEOTIDE SEQUENCE [LARGE SCALE GENOMIC DNA]</scope>
    <source>
        <strain evidence="2 3">NRS-1</strain>
    </source>
</reference>
<dbReference type="Proteomes" id="UP000095601">
    <property type="component" value="Unassembled WGS sequence"/>
</dbReference>
<keyword evidence="1" id="KW-0472">Membrane</keyword>
<evidence type="ECO:0000313" key="3">
    <source>
        <dbReference type="Proteomes" id="UP000095601"/>
    </source>
</evidence>
<gene>
    <name evidence="2" type="ORF">BHF72_1705</name>
</gene>
<keyword evidence="3" id="KW-1185">Reference proteome</keyword>
<dbReference type="AlphaFoldDB" id="A0A1E5UG01"/>
<feature type="transmembrane region" description="Helical" evidence="1">
    <location>
        <begin position="6"/>
        <end position="29"/>
    </location>
</feature>
<evidence type="ECO:0000313" key="2">
    <source>
        <dbReference type="EMBL" id="OEL11836.1"/>
    </source>
</evidence>
<name>A0A1E5UG01_9FLAO</name>
<dbReference type="EMBL" id="MKGI01000016">
    <property type="protein sequence ID" value="OEL11836.1"/>
    <property type="molecule type" value="Genomic_DNA"/>
</dbReference>
<organism evidence="2 3">
    <name type="scientific">Cloacibacterium normanense</name>
    <dbReference type="NCBI Taxonomy" id="237258"/>
    <lineage>
        <taxon>Bacteria</taxon>
        <taxon>Pseudomonadati</taxon>
        <taxon>Bacteroidota</taxon>
        <taxon>Flavobacteriia</taxon>
        <taxon>Flavobacteriales</taxon>
        <taxon>Weeksellaceae</taxon>
    </lineage>
</organism>
<accession>A0A1E5UG01</accession>
<dbReference type="STRING" id="237258.SAMN04489756_12234"/>
<keyword evidence="1" id="KW-0812">Transmembrane</keyword>
<proteinExistence type="predicted"/>
<sequence length="37" mass="4378">MEISEFSSGLFLTQTLIFVLIAFLIFLAFKIYKKYNQ</sequence>
<keyword evidence="1" id="KW-1133">Transmembrane helix</keyword>
<evidence type="ECO:0000256" key="1">
    <source>
        <dbReference type="SAM" id="Phobius"/>
    </source>
</evidence>
<comment type="caution">
    <text evidence="2">The sequence shown here is derived from an EMBL/GenBank/DDBJ whole genome shotgun (WGS) entry which is preliminary data.</text>
</comment>